<dbReference type="PATRIC" id="fig|136160.3.peg.1103"/>
<accession>A0A0M0KHU1</accession>
<dbReference type="InterPro" id="IPR014988">
    <property type="entry name" value="Uncharacterised_YqcI/YcgG"/>
</dbReference>
<gene>
    <name evidence="1" type="ORF">AMD02_04210</name>
</gene>
<dbReference type="EMBL" id="LILD01000001">
    <property type="protein sequence ID" value="KOO38152.1"/>
    <property type="molecule type" value="Genomic_DNA"/>
</dbReference>
<sequence>MLKVGCLLDQEKLADCIGNGELEEWMVRTYYDFRRSLLDVTEPYPCYFAVEAEKNGLIRYIFAESAYDEKELHRVKNAVYEYIKSYRSIGKRTTLVLFFKPIEGGVSEDYKKQFWNVINFLNVNDPSVWPPDIPNDPNDPKWEFCFAGEPIFLVCRAPFYNDRKSRYTPYGLEITMQPRGTLDDITGDTAKGRKVREVIRERLKKYDKIASHPDIGDYGDPDSREWKQYVLPETNEESVMRCPITGRKNNQ</sequence>
<evidence type="ECO:0000313" key="1">
    <source>
        <dbReference type="EMBL" id="KOO38152.1"/>
    </source>
</evidence>
<evidence type="ECO:0008006" key="2">
    <source>
        <dbReference type="Google" id="ProtNLM"/>
    </source>
</evidence>
<dbReference type="Pfam" id="PF08892">
    <property type="entry name" value="YqcI_YcgG"/>
    <property type="match status" value="1"/>
</dbReference>
<protein>
    <recommendedName>
        <fullName evidence="2">YqcI/YcgG family protein</fullName>
    </recommendedName>
</protein>
<name>A0A0M0KHU1_ALKHA</name>
<dbReference type="PANTHER" id="PTHR40045">
    <property type="entry name" value="YCGG FAMILY PROTEIN"/>
    <property type="match status" value="1"/>
</dbReference>
<dbReference type="PANTHER" id="PTHR40045:SF1">
    <property type="entry name" value="YQCI_YCGG FAMILY PROTEIN"/>
    <property type="match status" value="1"/>
</dbReference>
<comment type="caution">
    <text evidence="1">The sequence shown here is derived from an EMBL/GenBank/DDBJ whole genome shotgun (WGS) entry which is preliminary data.</text>
</comment>
<organism evidence="1">
    <name type="scientific">Halalkalibacterium halodurans</name>
    <name type="common">Bacillus halodurans</name>
    <dbReference type="NCBI Taxonomy" id="86665"/>
    <lineage>
        <taxon>Bacteria</taxon>
        <taxon>Bacillati</taxon>
        <taxon>Bacillota</taxon>
        <taxon>Bacilli</taxon>
        <taxon>Bacillales</taxon>
        <taxon>Bacillaceae</taxon>
        <taxon>Halalkalibacterium (ex Joshi et al. 2022)</taxon>
    </lineage>
</organism>
<proteinExistence type="predicted"/>
<reference evidence="1" key="1">
    <citation type="submission" date="2015-08" db="EMBL/GenBank/DDBJ databases">
        <title>Complete DNA Sequence of Pseudomonas syringae pv. actinidiae, the Causal Agent of Kiwifruit Canker Disease.</title>
        <authorList>
            <person name="Rikkerink E.H.A."/>
            <person name="Fineran P.C."/>
        </authorList>
    </citation>
    <scope>NUCLEOTIDE SEQUENCE</scope>
    <source>
        <strain evidence="1">DSM 13666</strain>
    </source>
</reference>
<dbReference type="AlphaFoldDB" id="A0A0M0KHU1"/>